<feature type="signal peptide" evidence="1">
    <location>
        <begin position="1"/>
        <end position="22"/>
    </location>
</feature>
<keyword evidence="1" id="KW-0732">Signal</keyword>
<dbReference type="OrthoDB" id="9786645at2"/>
<evidence type="ECO:0008006" key="4">
    <source>
        <dbReference type="Google" id="ProtNLM"/>
    </source>
</evidence>
<reference evidence="2 3" key="1">
    <citation type="submission" date="2019-06" db="EMBL/GenBank/DDBJ databases">
        <title>A novel bacterium of genus Pontibacter, isolated from marine sediment.</title>
        <authorList>
            <person name="Huang H."/>
            <person name="Mo K."/>
            <person name="Hu Y."/>
        </authorList>
    </citation>
    <scope>NUCLEOTIDE SEQUENCE [LARGE SCALE GENOMIC DNA]</scope>
    <source>
        <strain evidence="2 3">HB172049</strain>
    </source>
</reference>
<comment type="caution">
    <text evidence="2">The sequence shown here is derived from an EMBL/GenBank/DDBJ whole genome shotgun (WGS) entry which is preliminary data.</text>
</comment>
<protein>
    <recommendedName>
        <fullName evidence="4">Type IX secretion system membrane protein PorP/SprF</fullName>
    </recommendedName>
</protein>
<dbReference type="EMBL" id="VFRQ01000006">
    <property type="protein sequence ID" value="TPE43720.1"/>
    <property type="molecule type" value="Genomic_DNA"/>
</dbReference>
<keyword evidence="3" id="KW-1185">Reference proteome</keyword>
<dbReference type="AlphaFoldDB" id="A0A501W5Z5"/>
<accession>A0A501W5Z5</accession>
<proteinExistence type="predicted"/>
<dbReference type="RefSeq" id="WP_140622023.1">
    <property type="nucleotide sequence ID" value="NZ_VFRQ01000006.1"/>
</dbReference>
<gene>
    <name evidence="2" type="ORF">FJM65_13330</name>
</gene>
<organism evidence="2 3">
    <name type="scientific">Pontibacter mangrovi</name>
    <dbReference type="NCBI Taxonomy" id="2589816"/>
    <lineage>
        <taxon>Bacteria</taxon>
        <taxon>Pseudomonadati</taxon>
        <taxon>Bacteroidota</taxon>
        <taxon>Cytophagia</taxon>
        <taxon>Cytophagales</taxon>
        <taxon>Hymenobacteraceae</taxon>
        <taxon>Pontibacter</taxon>
    </lineage>
</organism>
<name>A0A501W5Z5_9BACT</name>
<evidence type="ECO:0000313" key="3">
    <source>
        <dbReference type="Proteomes" id="UP000316727"/>
    </source>
</evidence>
<dbReference type="Gene3D" id="2.40.160.60">
    <property type="entry name" value="Outer membrane protein transport protein (OMPP1/FadL/TodX)"/>
    <property type="match status" value="1"/>
</dbReference>
<sequence length="281" mass="30362">MKHNFILVLLTLLLAWRLPAQAQELCNFGARAAGMAYATATLHDVWALSNNTAGIAALEQPSFGVQASTRYGERAFTTVALQAIYPTQKYGTYGLSMSRFGDALFSQQHAGLGVAHKLGNFSLGAKADVWQVSVQEYGSRKAVALSVGVQGEVLPDLYFGAFAYNLNQARLASLEDERLPTVMKAGLSYRPTSRLLIAAETEKSIDYDADFKAGAEYALLQRKFILRSGFSALSGSLSVGAGFRARQLQVDYAYGSTAPIGSSHHLSLAYTLQSRTPVTFP</sequence>
<dbReference type="Proteomes" id="UP000316727">
    <property type="component" value="Unassembled WGS sequence"/>
</dbReference>
<evidence type="ECO:0000256" key="1">
    <source>
        <dbReference type="SAM" id="SignalP"/>
    </source>
</evidence>
<feature type="chain" id="PRO_5021186915" description="Type IX secretion system membrane protein PorP/SprF" evidence="1">
    <location>
        <begin position="23"/>
        <end position="281"/>
    </location>
</feature>
<dbReference type="SUPFAM" id="SSF56935">
    <property type="entry name" value="Porins"/>
    <property type="match status" value="1"/>
</dbReference>
<evidence type="ECO:0000313" key="2">
    <source>
        <dbReference type="EMBL" id="TPE43720.1"/>
    </source>
</evidence>